<evidence type="ECO:0000256" key="3">
    <source>
        <dbReference type="ARBA" id="ARBA00022679"/>
    </source>
</evidence>
<comment type="similarity">
    <text evidence="1">Belongs to the trimethylamine methyltransferase family.</text>
</comment>
<dbReference type="Gene3D" id="3.20.20.480">
    <property type="entry name" value="Trimethylamine methyltransferase-like"/>
    <property type="match status" value="1"/>
</dbReference>
<dbReference type="InterPro" id="IPR010426">
    <property type="entry name" value="MTTB_MeTrfase"/>
</dbReference>
<reference evidence="4 5" key="1">
    <citation type="submission" date="2022-10" db="EMBL/GenBank/DDBJ databases">
        <title>Defluviimonas sp. nov., isolated from ocean surface sediments.</title>
        <authorList>
            <person name="He W."/>
            <person name="Wang L."/>
            <person name="Zhang D.-F."/>
        </authorList>
    </citation>
    <scope>NUCLEOTIDE SEQUENCE [LARGE SCALE GENOMIC DNA]</scope>
    <source>
        <strain evidence="4 5">WL0024</strain>
    </source>
</reference>
<evidence type="ECO:0000313" key="4">
    <source>
        <dbReference type="EMBL" id="MCU9849400.1"/>
    </source>
</evidence>
<keyword evidence="5" id="KW-1185">Reference proteome</keyword>
<evidence type="ECO:0000256" key="1">
    <source>
        <dbReference type="ARBA" id="ARBA00007137"/>
    </source>
</evidence>
<keyword evidence="2 4" id="KW-0489">Methyltransferase</keyword>
<evidence type="ECO:0000256" key="2">
    <source>
        <dbReference type="ARBA" id="ARBA00022603"/>
    </source>
</evidence>
<dbReference type="RefSeq" id="WP_263338051.1">
    <property type="nucleotide sequence ID" value="NZ_JAOVQO010000014.1"/>
</dbReference>
<protein>
    <submittedName>
        <fullName evidence="4">Trimethylamine methyltransferase family protein</fullName>
    </submittedName>
</protein>
<accession>A0ABT2XCH9</accession>
<comment type="caution">
    <text evidence="4">The sequence shown here is derived from an EMBL/GenBank/DDBJ whole genome shotgun (WGS) entry which is preliminary data.</text>
</comment>
<dbReference type="GO" id="GO:0008168">
    <property type="term" value="F:methyltransferase activity"/>
    <property type="evidence" value="ECO:0007669"/>
    <property type="project" value="UniProtKB-KW"/>
</dbReference>
<dbReference type="GO" id="GO:0032259">
    <property type="term" value="P:methylation"/>
    <property type="evidence" value="ECO:0007669"/>
    <property type="project" value="UniProtKB-KW"/>
</dbReference>
<dbReference type="Proteomes" id="UP001209535">
    <property type="component" value="Unassembled WGS sequence"/>
</dbReference>
<dbReference type="EMBL" id="JAOVQO010000014">
    <property type="protein sequence ID" value="MCU9849400.1"/>
    <property type="molecule type" value="Genomic_DNA"/>
</dbReference>
<sequence>PMLSDWTNYGGWEAAGAKDALTRATGLWQQALRDYEEPALDPAIREALDAYVARRKEEIGSDEP</sequence>
<name>A0ABT2XCH9_9RHOB</name>
<organism evidence="4 5">
    <name type="scientific">Albidovulum salinarum</name>
    <dbReference type="NCBI Taxonomy" id="2984153"/>
    <lineage>
        <taxon>Bacteria</taxon>
        <taxon>Pseudomonadati</taxon>
        <taxon>Pseudomonadota</taxon>
        <taxon>Alphaproteobacteria</taxon>
        <taxon>Rhodobacterales</taxon>
        <taxon>Paracoccaceae</taxon>
        <taxon>Albidovulum</taxon>
    </lineage>
</organism>
<gene>
    <name evidence="4" type="ORF">OEZ60_15470</name>
</gene>
<dbReference type="InterPro" id="IPR038601">
    <property type="entry name" value="MttB-like_sf"/>
</dbReference>
<evidence type="ECO:0000313" key="5">
    <source>
        <dbReference type="Proteomes" id="UP001209535"/>
    </source>
</evidence>
<keyword evidence="3" id="KW-0808">Transferase</keyword>
<dbReference type="Pfam" id="PF06253">
    <property type="entry name" value="MTTB"/>
    <property type="match status" value="1"/>
</dbReference>
<proteinExistence type="inferred from homology"/>
<feature type="non-terminal residue" evidence="4">
    <location>
        <position position="1"/>
    </location>
</feature>